<dbReference type="Pfam" id="PF00392">
    <property type="entry name" value="GntR"/>
    <property type="match status" value="1"/>
</dbReference>
<proteinExistence type="predicted"/>
<dbReference type="CDD" id="cd07377">
    <property type="entry name" value="WHTH_GntR"/>
    <property type="match status" value="1"/>
</dbReference>
<dbReference type="AlphaFoldDB" id="A0A1Y5TFI4"/>
<protein>
    <submittedName>
        <fullName evidence="6">Putative HTH-type transcriptional regulator YdfH</fullName>
    </submittedName>
</protein>
<dbReference type="SUPFAM" id="SSF48008">
    <property type="entry name" value="GntR ligand-binding domain-like"/>
    <property type="match status" value="1"/>
</dbReference>
<dbReference type="PRINTS" id="PR00035">
    <property type="entry name" value="HTHGNTR"/>
</dbReference>
<evidence type="ECO:0000256" key="4">
    <source>
        <dbReference type="SAM" id="MobiDB-lite"/>
    </source>
</evidence>
<dbReference type="InterPro" id="IPR036390">
    <property type="entry name" value="WH_DNA-bd_sf"/>
</dbReference>
<keyword evidence="2" id="KW-0238">DNA-binding</keyword>
<sequence length="242" mass="26876">MRQLSQSTASIVYNGLRQKIIDLTLKPGALLVEQKLAHEYGVSRTPVREVLVWLASEGLVEILRNRGAMVAPIRVDAVRTAQFVRESLEVSVALTAAKNMNALARLKLSHAIEEQELANAEGNAELFYQADEAMHLEIAQIAGLPLVWGYIEEAKVQMDRVRRLSLSQAQSFDKLIAQHRRIVSAIAANDPVEITDSLNAHLRQVLPDIDALRRNRPEYFDEDAQDRPVSSTLHGQTVAGLA</sequence>
<dbReference type="SMART" id="SM00895">
    <property type="entry name" value="FCD"/>
    <property type="match status" value="1"/>
</dbReference>
<dbReference type="GO" id="GO:0003677">
    <property type="term" value="F:DNA binding"/>
    <property type="evidence" value="ECO:0007669"/>
    <property type="project" value="UniProtKB-KW"/>
</dbReference>
<evidence type="ECO:0000256" key="3">
    <source>
        <dbReference type="ARBA" id="ARBA00023163"/>
    </source>
</evidence>
<evidence type="ECO:0000256" key="2">
    <source>
        <dbReference type="ARBA" id="ARBA00023125"/>
    </source>
</evidence>
<dbReference type="InterPro" id="IPR036388">
    <property type="entry name" value="WH-like_DNA-bd_sf"/>
</dbReference>
<dbReference type="Gene3D" id="1.10.10.10">
    <property type="entry name" value="Winged helix-like DNA-binding domain superfamily/Winged helix DNA-binding domain"/>
    <property type="match status" value="1"/>
</dbReference>
<dbReference type="Pfam" id="PF07729">
    <property type="entry name" value="FCD"/>
    <property type="match status" value="1"/>
</dbReference>
<evidence type="ECO:0000256" key="1">
    <source>
        <dbReference type="ARBA" id="ARBA00023015"/>
    </source>
</evidence>
<keyword evidence="1" id="KW-0805">Transcription regulation</keyword>
<dbReference type="SMART" id="SM00345">
    <property type="entry name" value="HTH_GNTR"/>
    <property type="match status" value="1"/>
</dbReference>
<accession>A0A1Y5TFI4</accession>
<evidence type="ECO:0000313" key="6">
    <source>
        <dbReference type="EMBL" id="SLN62708.1"/>
    </source>
</evidence>
<evidence type="ECO:0000313" key="7">
    <source>
        <dbReference type="Proteomes" id="UP000193623"/>
    </source>
</evidence>
<dbReference type="PANTHER" id="PTHR43537:SF45">
    <property type="entry name" value="GNTR FAMILY REGULATORY PROTEIN"/>
    <property type="match status" value="1"/>
</dbReference>
<keyword evidence="7" id="KW-1185">Reference proteome</keyword>
<feature type="domain" description="HTH gntR-type" evidence="5">
    <location>
        <begin position="6"/>
        <end position="73"/>
    </location>
</feature>
<dbReference type="SUPFAM" id="SSF46785">
    <property type="entry name" value="Winged helix' DNA-binding domain"/>
    <property type="match status" value="1"/>
</dbReference>
<dbReference type="Proteomes" id="UP000193623">
    <property type="component" value="Unassembled WGS sequence"/>
</dbReference>
<dbReference type="Gene3D" id="1.20.120.530">
    <property type="entry name" value="GntR ligand-binding domain-like"/>
    <property type="match status" value="1"/>
</dbReference>
<dbReference type="EMBL" id="FWFT01000007">
    <property type="protein sequence ID" value="SLN62708.1"/>
    <property type="molecule type" value="Genomic_DNA"/>
</dbReference>
<gene>
    <name evidence="6" type="primary">ydfH_4</name>
    <name evidence="6" type="ORF">PSJ8397_03330</name>
</gene>
<reference evidence="6 7" key="1">
    <citation type="submission" date="2017-03" db="EMBL/GenBank/DDBJ databases">
        <authorList>
            <person name="Afonso C.L."/>
            <person name="Miller P.J."/>
            <person name="Scott M.A."/>
            <person name="Spackman E."/>
            <person name="Goraichik I."/>
            <person name="Dimitrov K.M."/>
            <person name="Suarez D.L."/>
            <person name="Swayne D.E."/>
        </authorList>
    </citation>
    <scope>NUCLEOTIDE SEQUENCE [LARGE SCALE GENOMIC DNA]</scope>
    <source>
        <strain evidence="6 7">CECT 8397</strain>
    </source>
</reference>
<dbReference type="RefSeq" id="WP_085865724.1">
    <property type="nucleotide sequence ID" value="NZ_FWFT01000007.1"/>
</dbReference>
<evidence type="ECO:0000259" key="5">
    <source>
        <dbReference type="PROSITE" id="PS50949"/>
    </source>
</evidence>
<dbReference type="PROSITE" id="PS50949">
    <property type="entry name" value="HTH_GNTR"/>
    <property type="match status" value="1"/>
</dbReference>
<organism evidence="6 7">
    <name type="scientific">Pseudooctadecabacter jejudonensis</name>
    <dbReference type="NCBI Taxonomy" id="1391910"/>
    <lineage>
        <taxon>Bacteria</taxon>
        <taxon>Pseudomonadati</taxon>
        <taxon>Pseudomonadota</taxon>
        <taxon>Alphaproteobacteria</taxon>
        <taxon>Rhodobacterales</taxon>
        <taxon>Paracoccaceae</taxon>
        <taxon>Pseudooctadecabacter</taxon>
    </lineage>
</organism>
<dbReference type="InterPro" id="IPR011711">
    <property type="entry name" value="GntR_C"/>
</dbReference>
<dbReference type="GO" id="GO:0003700">
    <property type="term" value="F:DNA-binding transcription factor activity"/>
    <property type="evidence" value="ECO:0007669"/>
    <property type="project" value="InterPro"/>
</dbReference>
<name>A0A1Y5TFI4_9RHOB</name>
<dbReference type="InterPro" id="IPR000524">
    <property type="entry name" value="Tscrpt_reg_HTH_GntR"/>
</dbReference>
<dbReference type="OrthoDB" id="8638122at2"/>
<dbReference type="PANTHER" id="PTHR43537">
    <property type="entry name" value="TRANSCRIPTIONAL REGULATOR, GNTR FAMILY"/>
    <property type="match status" value="1"/>
</dbReference>
<dbReference type="InterPro" id="IPR008920">
    <property type="entry name" value="TF_FadR/GntR_C"/>
</dbReference>
<keyword evidence="3" id="KW-0804">Transcription</keyword>
<feature type="region of interest" description="Disordered" evidence="4">
    <location>
        <begin position="220"/>
        <end position="242"/>
    </location>
</feature>